<organism evidence="1 2">
    <name type="scientific">Striga asiatica</name>
    <name type="common">Asiatic witchweed</name>
    <name type="synonym">Buchnera asiatica</name>
    <dbReference type="NCBI Taxonomy" id="4170"/>
    <lineage>
        <taxon>Eukaryota</taxon>
        <taxon>Viridiplantae</taxon>
        <taxon>Streptophyta</taxon>
        <taxon>Embryophyta</taxon>
        <taxon>Tracheophyta</taxon>
        <taxon>Spermatophyta</taxon>
        <taxon>Magnoliopsida</taxon>
        <taxon>eudicotyledons</taxon>
        <taxon>Gunneridae</taxon>
        <taxon>Pentapetalae</taxon>
        <taxon>asterids</taxon>
        <taxon>lamiids</taxon>
        <taxon>Lamiales</taxon>
        <taxon>Orobanchaceae</taxon>
        <taxon>Buchnereae</taxon>
        <taxon>Striga</taxon>
    </lineage>
</organism>
<proteinExistence type="predicted"/>
<dbReference type="AlphaFoldDB" id="A0A5A7PUZ4"/>
<evidence type="ECO:0000313" key="1">
    <source>
        <dbReference type="EMBL" id="GER36655.1"/>
    </source>
</evidence>
<evidence type="ECO:0000313" key="2">
    <source>
        <dbReference type="Proteomes" id="UP000325081"/>
    </source>
</evidence>
<keyword evidence="2" id="KW-1185">Reference proteome</keyword>
<reference evidence="2" key="1">
    <citation type="journal article" date="2019" name="Curr. Biol.">
        <title>Genome Sequence of Striga asiatica Provides Insight into the Evolution of Plant Parasitism.</title>
        <authorList>
            <person name="Yoshida S."/>
            <person name="Kim S."/>
            <person name="Wafula E.K."/>
            <person name="Tanskanen J."/>
            <person name="Kim Y.M."/>
            <person name="Honaas L."/>
            <person name="Yang Z."/>
            <person name="Spallek T."/>
            <person name="Conn C.E."/>
            <person name="Ichihashi Y."/>
            <person name="Cheong K."/>
            <person name="Cui S."/>
            <person name="Der J.P."/>
            <person name="Gundlach H."/>
            <person name="Jiao Y."/>
            <person name="Hori C."/>
            <person name="Ishida J.K."/>
            <person name="Kasahara H."/>
            <person name="Kiba T."/>
            <person name="Kim M.S."/>
            <person name="Koo N."/>
            <person name="Laohavisit A."/>
            <person name="Lee Y.H."/>
            <person name="Lumba S."/>
            <person name="McCourt P."/>
            <person name="Mortimer J.C."/>
            <person name="Mutuku J.M."/>
            <person name="Nomura T."/>
            <person name="Sasaki-Sekimoto Y."/>
            <person name="Seto Y."/>
            <person name="Wang Y."/>
            <person name="Wakatake T."/>
            <person name="Sakakibara H."/>
            <person name="Demura T."/>
            <person name="Yamaguchi S."/>
            <person name="Yoneyama K."/>
            <person name="Manabe R.I."/>
            <person name="Nelson D.C."/>
            <person name="Schulman A.H."/>
            <person name="Timko M.P."/>
            <person name="dePamphilis C.W."/>
            <person name="Choi D."/>
            <person name="Shirasu K."/>
        </authorList>
    </citation>
    <scope>NUCLEOTIDE SEQUENCE [LARGE SCALE GENOMIC DNA]</scope>
    <source>
        <strain evidence="2">cv. UVA1</strain>
    </source>
</reference>
<comment type="caution">
    <text evidence="1">The sequence shown here is derived from an EMBL/GenBank/DDBJ whole genome shotgun (WGS) entry which is preliminary data.</text>
</comment>
<dbReference type="OrthoDB" id="10512688at2759"/>
<dbReference type="Proteomes" id="UP000325081">
    <property type="component" value="Unassembled WGS sequence"/>
</dbReference>
<gene>
    <name evidence="1" type="ORF">STAS_13002</name>
</gene>
<protein>
    <submittedName>
        <fullName evidence="1">Ribosomal L27e protein family</fullName>
    </submittedName>
</protein>
<name>A0A5A7PUZ4_STRAF</name>
<sequence length="179" mass="20015">MADIRESSPANTDPATMVARSCEFEPGDSLFAPFTPSRFRQADCDANWVPPPTVPTCYVTISGFQNMTPCTKHGDRDVKVLAAIDSLHHGYTVRAFNVLSWILPCGYENCRDYVGCMRIESTKGPGYGRPRKVLEHVKLNESWNSGFQNLSDDITRYNGFAHDRLSTALNPVDGSWFFV</sequence>
<dbReference type="EMBL" id="BKCP01005184">
    <property type="protein sequence ID" value="GER36655.1"/>
    <property type="molecule type" value="Genomic_DNA"/>
</dbReference>
<accession>A0A5A7PUZ4</accession>